<dbReference type="Proteomes" id="UP000199516">
    <property type="component" value="Unassembled WGS sequence"/>
</dbReference>
<proteinExistence type="predicted"/>
<dbReference type="STRING" id="930128.SAMN05192532_101210"/>
<dbReference type="AlphaFoldDB" id="A0A1I1ZF03"/>
<evidence type="ECO:0000313" key="2">
    <source>
        <dbReference type="Proteomes" id="UP000199516"/>
    </source>
</evidence>
<sequence>MEQKAIHSFVKDYFRIYGADILFEDNRKLQIQLTEELDQELMNRPFYWQYIKKLNQQPQPLQLTLYTDGMKGPKEQGEPLHFGSPRLHQLFQSAKSKGKTAWLYEQPELGKTHQPVPLYPWLVVNIKVSYLSHQQKDVLLSFGLQLIHGQIVEDMMEHLRSKTLHPVISERTFPMKSLIQLKSGLLRIKKHVEGHIAKEPSEWADLAYQRMAEELHVLEVYYENSSQSEEEYEQEKAAIEARYKPNIGVQIINCGLFYLKDTAL</sequence>
<dbReference type="RefSeq" id="WP_177194642.1">
    <property type="nucleotide sequence ID" value="NZ_FONT01000001.1"/>
</dbReference>
<name>A0A1I1ZF03_9BACI</name>
<keyword evidence="2" id="KW-1185">Reference proteome</keyword>
<accession>A0A1I1ZF03</accession>
<organism evidence="1 2">
    <name type="scientific">Alteribacillus iranensis</name>
    <dbReference type="NCBI Taxonomy" id="930128"/>
    <lineage>
        <taxon>Bacteria</taxon>
        <taxon>Bacillati</taxon>
        <taxon>Bacillota</taxon>
        <taxon>Bacilli</taxon>
        <taxon>Bacillales</taxon>
        <taxon>Bacillaceae</taxon>
        <taxon>Alteribacillus</taxon>
    </lineage>
</organism>
<dbReference type="InterPro" id="IPR024562">
    <property type="entry name" value="YqhG"/>
</dbReference>
<reference evidence="1 2" key="1">
    <citation type="submission" date="2016-10" db="EMBL/GenBank/DDBJ databases">
        <authorList>
            <person name="de Groot N.N."/>
        </authorList>
    </citation>
    <scope>NUCLEOTIDE SEQUENCE [LARGE SCALE GENOMIC DNA]</scope>
    <source>
        <strain evidence="1 2">DSM 23995</strain>
    </source>
</reference>
<evidence type="ECO:0008006" key="3">
    <source>
        <dbReference type="Google" id="ProtNLM"/>
    </source>
</evidence>
<evidence type="ECO:0000313" key="1">
    <source>
        <dbReference type="EMBL" id="SFE30394.1"/>
    </source>
</evidence>
<dbReference type="Pfam" id="PF11079">
    <property type="entry name" value="YqhG"/>
    <property type="match status" value="1"/>
</dbReference>
<gene>
    <name evidence="1" type="ORF">SAMN05192532_101210</name>
</gene>
<protein>
    <recommendedName>
        <fullName evidence="3">YqhG</fullName>
    </recommendedName>
</protein>
<dbReference type="EMBL" id="FONT01000001">
    <property type="protein sequence ID" value="SFE30394.1"/>
    <property type="molecule type" value="Genomic_DNA"/>
</dbReference>